<dbReference type="SUPFAM" id="SSF57196">
    <property type="entry name" value="EGF/Laminin"/>
    <property type="match status" value="2"/>
</dbReference>
<feature type="domain" description="EGF-like" evidence="17">
    <location>
        <begin position="353"/>
        <end position="387"/>
    </location>
</feature>
<dbReference type="GO" id="GO:0031012">
    <property type="term" value="C:extracellular matrix"/>
    <property type="evidence" value="ECO:0007669"/>
    <property type="project" value="TreeGrafter"/>
</dbReference>
<evidence type="ECO:0000256" key="10">
    <source>
        <dbReference type="ARBA" id="ARBA00023136"/>
    </source>
</evidence>
<dbReference type="InterPro" id="IPR018097">
    <property type="entry name" value="EGF_Ca-bd_CS"/>
</dbReference>
<evidence type="ECO:0000259" key="17">
    <source>
        <dbReference type="PROSITE" id="PS50026"/>
    </source>
</evidence>
<dbReference type="FunFam" id="3.10.100.10:FF:000061">
    <property type="entry name" value="CD248 molecule"/>
    <property type="match status" value="1"/>
</dbReference>
<dbReference type="SUPFAM" id="SSF57184">
    <property type="entry name" value="Growth factor receptor domain"/>
    <property type="match status" value="1"/>
</dbReference>
<proteinExistence type="predicted"/>
<sequence>LPRKRMLAEQRRHRDFSLRKMHCAAYSCLILVVLFIYWPQGTSGQNLEEQDGICNAEGCYSIHFQRKNFRESWKSCKEKGGNLATVKRPEEATIIQELLSAGERHSPRPRLRLWIGLQRQPRQCSPTRPLRGFTWITGDQDTEYTNWQRHEVQGACAATRCVVITYNTTDKSNSDQNNFKWLDGTCTAAVDGFLCRYTYRGMCPALKSEGRGPALYSTPFNLLSTLLTHIPFGSVATLPCPDSAKGDQSVLCMVHDDGSVGWSKDAPLCSDAPKDLCEQDNGGCEHYCVNAGSHYHCECSENFMVGDDGQSCLPLDPCHSADCEFDCEATSEGYRCKCPEGYLLSQDGQNCLDIDECSQNPCPQICVNAPGTFECRCLEGYQLSEFGECLDVDECKEGSCEHSCKNSPGSYACLCYDGFALATDDPDRCEDIDECQDTDSCEQICENYAGGFECRCETGYELQQDQYSCLLVEEETGYYTTAAPANPTSLPWDGAGYTTDMPTDDSNPEWLTDVPNIDWLPTDLSWLSEIPEHQDPITSQEPDWMEQTPSSPTSDSPVDATASDTPADLNIEDEANRWLDTIKISAAIDETVGDEGSYDQIPSTASTLRPKKKGGSGRVTPSTSQMLEGSVPSAASSEQHPDGRKKHDRSWLLVALLVPLCVFIVVMLALGIVYCTSCAVEPRNKSVTDCYNWTNSKPAKSKNAKSQA</sequence>
<feature type="compositionally biased region" description="Low complexity" evidence="15">
    <location>
        <begin position="548"/>
        <end position="557"/>
    </location>
</feature>
<keyword evidence="10 16" id="KW-0472">Membrane</keyword>
<evidence type="ECO:0000313" key="20">
    <source>
        <dbReference type="Proteomes" id="UP000694621"/>
    </source>
</evidence>
<feature type="region of interest" description="Disordered" evidence="15">
    <location>
        <begin position="534"/>
        <end position="572"/>
    </location>
</feature>
<dbReference type="AlphaFoldDB" id="A0A8B9GXH3"/>
<feature type="compositionally biased region" description="Polar residues" evidence="15">
    <location>
        <begin position="619"/>
        <end position="638"/>
    </location>
</feature>
<dbReference type="InterPro" id="IPR016187">
    <property type="entry name" value="CTDL_fold"/>
</dbReference>
<evidence type="ECO:0000256" key="3">
    <source>
        <dbReference type="ARBA" id="ARBA00022553"/>
    </source>
</evidence>
<dbReference type="PROSITE" id="PS01187">
    <property type="entry name" value="EGF_CA"/>
    <property type="match status" value="2"/>
</dbReference>
<evidence type="ECO:0000256" key="1">
    <source>
        <dbReference type="ARBA" id="ARBA00004479"/>
    </source>
</evidence>
<dbReference type="GO" id="GO:0006897">
    <property type="term" value="P:endocytosis"/>
    <property type="evidence" value="ECO:0007669"/>
    <property type="project" value="UniProtKB-KW"/>
</dbReference>
<dbReference type="InterPro" id="IPR013032">
    <property type="entry name" value="EGF-like_CS"/>
</dbReference>
<dbReference type="FunFam" id="2.10.25.10:FF:000009">
    <property type="entry name" value="Low-density lipoprotein receptor isoform 1"/>
    <property type="match status" value="1"/>
</dbReference>
<dbReference type="GO" id="GO:0048731">
    <property type="term" value="P:system development"/>
    <property type="evidence" value="ECO:0007669"/>
    <property type="project" value="UniProtKB-ARBA"/>
</dbReference>
<evidence type="ECO:0000256" key="2">
    <source>
        <dbReference type="ARBA" id="ARBA00022536"/>
    </source>
</evidence>
<dbReference type="PANTHER" id="PTHR14789">
    <property type="entry name" value="CHONDROLECTIN VARIANT CHODLFDELTAE"/>
    <property type="match status" value="1"/>
</dbReference>
<dbReference type="InterPro" id="IPR051505">
    <property type="entry name" value="C-type_lectin_domain"/>
</dbReference>
<dbReference type="GO" id="GO:0009897">
    <property type="term" value="C:external side of plasma membrane"/>
    <property type="evidence" value="ECO:0007669"/>
    <property type="project" value="TreeGrafter"/>
</dbReference>
<feature type="domain" description="EGF-like" evidence="17">
    <location>
        <begin position="391"/>
        <end position="430"/>
    </location>
</feature>
<dbReference type="PROSITE" id="PS50041">
    <property type="entry name" value="C_TYPE_LECTIN_2"/>
    <property type="match status" value="1"/>
</dbReference>
<evidence type="ECO:0000256" key="5">
    <source>
        <dbReference type="ARBA" id="ARBA00022692"/>
    </source>
</evidence>
<keyword evidence="9 16" id="KW-1133">Transmembrane helix</keyword>
<evidence type="ECO:0000256" key="16">
    <source>
        <dbReference type="SAM" id="Phobius"/>
    </source>
</evidence>
<dbReference type="GO" id="GO:0050840">
    <property type="term" value="F:extracellular matrix binding"/>
    <property type="evidence" value="ECO:0007669"/>
    <property type="project" value="TreeGrafter"/>
</dbReference>
<dbReference type="InterPro" id="IPR049883">
    <property type="entry name" value="NOTCH1_EGF-like"/>
</dbReference>
<dbReference type="Pfam" id="PF14670">
    <property type="entry name" value="FXa_inhibition"/>
    <property type="match status" value="1"/>
</dbReference>
<keyword evidence="13" id="KW-0325">Glycoprotein</keyword>
<comment type="caution">
    <text evidence="14">Lacks conserved residue(s) required for the propagation of feature annotation.</text>
</comment>
<dbReference type="Gene3D" id="3.10.100.10">
    <property type="entry name" value="Mannose-Binding Protein A, subunit A"/>
    <property type="match status" value="1"/>
</dbReference>
<dbReference type="PANTHER" id="PTHR14789:SF4">
    <property type="entry name" value="ENDOSIALIN"/>
    <property type="match status" value="1"/>
</dbReference>
<dbReference type="Pfam" id="PF00059">
    <property type="entry name" value="Lectin_C"/>
    <property type="match status" value="1"/>
</dbReference>
<dbReference type="CDD" id="cd03600">
    <property type="entry name" value="CLECT_thrombomodulin_like"/>
    <property type="match status" value="1"/>
</dbReference>
<dbReference type="Proteomes" id="UP000694621">
    <property type="component" value="Unplaced"/>
</dbReference>
<accession>A0A8B9GXH3</accession>
<dbReference type="GO" id="GO:0005509">
    <property type="term" value="F:calcium ion binding"/>
    <property type="evidence" value="ECO:0007669"/>
    <property type="project" value="InterPro"/>
</dbReference>
<keyword evidence="5 16" id="KW-0812">Transmembrane</keyword>
<dbReference type="InterPro" id="IPR001881">
    <property type="entry name" value="EGF-like_Ca-bd_dom"/>
</dbReference>
<feature type="transmembrane region" description="Helical" evidence="16">
    <location>
        <begin position="21"/>
        <end position="38"/>
    </location>
</feature>
<evidence type="ECO:0000256" key="15">
    <source>
        <dbReference type="SAM" id="MobiDB-lite"/>
    </source>
</evidence>
<dbReference type="PROSITE" id="PS50026">
    <property type="entry name" value="EGF_3"/>
    <property type="match status" value="2"/>
</dbReference>
<dbReference type="InterPro" id="IPR000742">
    <property type="entry name" value="EGF"/>
</dbReference>
<dbReference type="GO" id="GO:0016477">
    <property type="term" value="P:cell migration"/>
    <property type="evidence" value="ECO:0007669"/>
    <property type="project" value="TreeGrafter"/>
</dbReference>
<feature type="region of interest" description="Disordered" evidence="15">
    <location>
        <begin position="593"/>
        <end position="644"/>
    </location>
</feature>
<dbReference type="InterPro" id="IPR001304">
    <property type="entry name" value="C-type_lectin-like"/>
</dbReference>
<evidence type="ECO:0000256" key="9">
    <source>
        <dbReference type="ARBA" id="ARBA00022989"/>
    </source>
</evidence>
<dbReference type="Pfam" id="PF07645">
    <property type="entry name" value="EGF_CA"/>
    <property type="match status" value="2"/>
</dbReference>
<keyword evidence="4" id="KW-0254">Endocytosis</keyword>
<dbReference type="PROSITE" id="PS01186">
    <property type="entry name" value="EGF_2"/>
    <property type="match status" value="1"/>
</dbReference>
<evidence type="ECO:0000259" key="18">
    <source>
        <dbReference type="PROSITE" id="PS50041"/>
    </source>
</evidence>
<keyword evidence="12" id="KW-0675">Receptor</keyword>
<comment type="subcellular location">
    <subcellularLocation>
        <location evidence="1">Membrane</location>
        <topology evidence="1">Single-pass type I membrane protein</topology>
    </subcellularLocation>
</comment>
<dbReference type="Pfam" id="PF12662">
    <property type="entry name" value="cEGF"/>
    <property type="match status" value="1"/>
</dbReference>
<dbReference type="Pfam" id="PF12661">
    <property type="entry name" value="hEGF"/>
    <property type="match status" value="1"/>
</dbReference>
<evidence type="ECO:0000256" key="4">
    <source>
        <dbReference type="ARBA" id="ARBA00022583"/>
    </source>
</evidence>
<evidence type="ECO:0000256" key="6">
    <source>
        <dbReference type="ARBA" id="ARBA00022729"/>
    </source>
</evidence>
<dbReference type="InterPro" id="IPR026823">
    <property type="entry name" value="cEGF"/>
</dbReference>
<dbReference type="Ensembl" id="ENSAMXT00005004969.1">
    <property type="protein sequence ID" value="ENSAMXP00005004363.1"/>
    <property type="gene ID" value="ENSAMXG00005002687.1"/>
</dbReference>
<organism evidence="19 20">
    <name type="scientific">Astyanax mexicanus</name>
    <name type="common">Blind cave fish</name>
    <name type="synonym">Astyanax fasciatus mexicanus</name>
    <dbReference type="NCBI Taxonomy" id="7994"/>
    <lineage>
        <taxon>Eukaryota</taxon>
        <taxon>Metazoa</taxon>
        <taxon>Chordata</taxon>
        <taxon>Craniata</taxon>
        <taxon>Vertebrata</taxon>
        <taxon>Euteleostomi</taxon>
        <taxon>Actinopterygii</taxon>
        <taxon>Neopterygii</taxon>
        <taxon>Teleostei</taxon>
        <taxon>Ostariophysi</taxon>
        <taxon>Characiformes</taxon>
        <taxon>Characoidei</taxon>
        <taxon>Acestrorhamphidae</taxon>
        <taxon>Acestrorhamphinae</taxon>
        <taxon>Astyanax</taxon>
    </lineage>
</organism>
<dbReference type="CDD" id="cd00054">
    <property type="entry name" value="EGF_CA"/>
    <property type="match status" value="2"/>
</dbReference>
<keyword evidence="7" id="KW-0430">Lectin</keyword>
<keyword evidence="2 14" id="KW-0245">EGF-like domain</keyword>
<dbReference type="InterPro" id="IPR000152">
    <property type="entry name" value="EGF-type_Asp/Asn_hydroxyl_site"/>
</dbReference>
<evidence type="ECO:0000313" key="19">
    <source>
        <dbReference type="Ensembl" id="ENSAMXP00005004363.1"/>
    </source>
</evidence>
<keyword evidence="6" id="KW-0732">Signal</keyword>
<reference evidence="19" key="1">
    <citation type="submission" date="2025-08" db="UniProtKB">
        <authorList>
            <consortium name="Ensembl"/>
        </authorList>
    </citation>
    <scope>IDENTIFICATION</scope>
</reference>
<dbReference type="SUPFAM" id="SSF56436">
    <property type="entry name" value="C-type lectin-like"/>
    <property type="match status" value="1"/>
</dbReference>
<evidence type="ECO:0000256" key="12">
    <source>
        <dbReference type="ARBA" id="ARBA00023170"/>
    </source>
</evidence>
<evidence type="ECO:0000256" key="11">
    <source>
        <dbReference type="ARBA" id="ARBA00023157"/>
    </source>
</evidence>
<dbReference type="SMART" id="SM00179">
    <property type="entry name" value="EGF_CA"/>
    <property type="match status" value="5"/>
</dbReference>
<feature type="domain" description="C-type lectin" evidence="18">
    <location>
        <begin position="55"/>
        <end position="186"/>
    </location>
</feature>
<keyword evidence="11" id="KW-1015">Disulfide bond</keyword>
<evidence type="ECO:0000256" key="14">
    <source>
        <dbReference type="PROSITE-ProRule" id="PRU00076"/>
    </source>
</evidence>
<keyword evidence="8" id="KW-0677">Repeat</keyword>
<dbReference type="GO" id="GO:1990430">
    <property type="term" value="F:extracellular matrix protein binding"/>
    <property type="evidence" value="ECO:0007669"/>
    <property type="project" value="TreeGrafter"/>
</dbReference>
<dbReference type="FunFam" id="2.10.25.10:FF:000119">
    <property type="entry name" value="vitamin K-dependent protein S"/>
    <property type="match status" value="1"/>
</dbReference>
<evidence type="ECO:0000256" key="8">
    <source>
        <dbReference type="ARBA" id="ARBA00022737"/>
    </source>
</evidence>
<dbReference type="SMART" id="SM00181">
    <property type="entry name" value="EGF"/>
    <property type="match status" value="5"/>
</dbReference>
<dbReference type="SMART" id="SM00034">
    <property type="entry name" value="CLECT"/>
    <property type="match status" value="1"/>
</dbReference>
<name>A0A8B9GXH3_ASTMX</name>
<keyword evidence="3" id="KW-0597">Phosphoprotein</keyword>
<feature type="transmembrane region" description="Helical" evidence="16">
    <location>
        <begin position="651"/>
        <end position="675"/>
    </location>
</feature>
<dbReference type="Gene3D" id="2.10.25.10">
    <property type="entry name" value="Laminin"/>
    <property type="match status" value="5"/>
</dbReference>
<evidence type="ECO:0000256" key="13">
    <source>
        <dbReference type="ARBA" id="ARBA00023180"/>
    </source>
</evidence>
<protein>
    <submittedName>
        <fullName evidence="19">CD248 molecule, endosialin b</fullName>
    </submittedName>
</protein>
<dbReference type="InterPro" id="IPR016186">
    <property type="entry name" value="C-type_lectin-like/link_sf"/>
</dbReference>
<dbReference type="PROSITE" id="PS00010">
    <property type="entry name" value="ASX_HYDROXYL"/>
    <property type="match status" value="3"/>
</dbReference>
<dbReference type="InterPro" id="IPR009030">
    <property type="entry name" value="Growth_fac_rcpt_cys_sf"/>
</dbReference>
<dbReference type="GO" id="GO:0030246">
    <property type="term" value="F:carbohydrate binding"/>
    <property type="evidence" value="ECO:0007669"/>
    <property type="project" value="UniProtKB-KW"/>
</dbReference>
<evidence type="ECO:0000256" key="7">
    <source>
        <dbReference type="ARBA" id="ARBA00022734"/>
    </source>
</evidence>